<feature type="region of interest" description="Disordered" evidence="1">
    <location>
        <begin position="39"/>
        <end position="76"/>
    </location>
</feature>
<evidence type="ECO:0000313" key="3">
    <source>
        <dbReference type="Proteomes" id="UP001142372"/>
    </source>
</evidence>
<proteinExistence type="predicted"/>
<dbReference type="GO" id="GO:0003989">
    <property type="term" value="F:acetyl-CoA carboxylase activity"/>
    <property type="evidence" value="ECO:0007669"/>
    <property type="project" value="InterPro"/>
</dbReference>
<protein>
    <recommendedName>
        <fullName evidence="4">Acyl-CoA carboxylase subunit epsilon</fullName>
    </recommendedName>
</protein>
<evidence type="ECO:0000313" key="2">
    <source>
        <dbReference type="EMBL" id="GLJ75539.1"/>
    </source>
</evidence>
<sequence length="76" mass="7940">MTEASFDPAQLRIVTPGVTPEEVAALTAVLTAAMAEHEEAARSARTTGDPDGWARSQRALRGPLDAGSGAWRSFSA</sequence>
<dbReference type="Pfam" id="PF13822">
    <property type="entry name" value="ACC_epsilon"/>
    <property type="match status" value="1"/>
</dbReference>
<reference evidence="2" key="1">
    <citation type="journal article" date="2014" name="Int. J. Syst. Evol. Microbiol.">
        <title>Complete genome sequence of Corynebacterium casei LMG S-19264T (=DSM 44701T), isolated from a smear-ripened cheese.</title>
        <authorList>
            <consortium name="US DOE Joint Genome Institute (JGI-PGF)"/>
            <person name="Walter F."/>
            <person name="Albersmeier A."/>
            <person name="Kalinowski J."/>
            <person name="Ruckert C."/>
        </authorList>
    </citation>
    <scope>NUCLEOTIDE SEQUENCE</scope>
    <source>
        <strain evidence="2">VKM Ac-1401</strain>
    </source>
</reference>
<dbReference type="GO" id="GO:0004658">
    <property type="term" value="F:propionyl-CoA carboxylase activity"/>
    <property type="evidence" value="ECO:0007669"/>
    <property type="project" value="InterPro"/>
</dbReference>
<dbReference type="InterPro" id="IPR032716">
    <property type="entry name" value="ACC_epsilon"/>
</dbReference>
<keyword evidence="3" id="KW-1185">Reference proteome</keyword>
<organism evidence="2 3">
    <name type="scientific">Leifsonia poae</name>
    <dbReference type="NCBI Taxonomy" id="110933"/>
    <lineage>
        <taxon>Bacteria</taxon>
        <taxon>Bacillati</taxon>
        <taxon>Actinomycetota</taxon>
        <taxon>Actinomycetes</taxon>
        <taxon>Micrococcales</taxon>
        <taxon>Microbacteriaceae</taxon>
        <taxon>Leifsonia</taxon>
    </lineage>
</organism>
<name>A0A9W6LZE7_9MICO</name>
<evidence type="ECO:0008006" key="4">
    <source>
        <dbReference type="Google" id="ProtNLM"/>
    </source>
</evidence>
<comment type="caution">
    <text evidence="2">The sequence shown here is derived from an EMBL/GenBank/DDBJ whole genome shotgun (WGS) entry which is preliminary data.</text>
</comment>
<dbReference type="RefSeq" id="WP_271176223.1">
    <property type="nucleotide sequence ID" value="NZ_BAAAJO010000004.1"/>
</dbReference>
<dbReference type="Proteomes" id="UP001142372">
    <property type="component" value="Unassembled WGS sequence"/>
</dbReference>
<gene>
    <name evidence="2" type="ORF">GCM10017584_11130</name>
</gene>
<dbReference type="AlphaFoldDB" id="A0A9W6LZE7"/>
<accession>A0A9W6LZE7</accession>
<dbReference type="EMBL" id="BSEN01000004">
    <property type="protein sequence ID" value="GLJ75539.1"/>
    <property type="molecule type" value="Genomic_DNA"/>
</dbReference>
<reference evidence="2" key="2">
    <citation type="submission" date="2023-01" db="EMBL/GenBank/DDBJ databases">
        <authorList>
            <person name="Sun Q."/>
            <person name="Evtushenko L."/>
        </authorList>
    </citation>
    <scope>NUCLEOTIDE SEQUENCE</scope>
    <source>
        <strain evidence="2">VKM Ac-1401</strain>
    </source>
</reference>
<evidence type="ECO:0000256" key="1">
    <source>
        <dbReference type="SAM" id="MobiDB-lite"/>
    </source>
</evidence>